<dbReference type="SUPFAM" id="SSF88874">
    <property type="entry name" value="Receptor-binding domain of short tail fibre protein gp12"/>
    <property type="match status" value="1"/>
</dbReference>
<name>A0A5D6UX90_9BACT</name>
<dbReference type="RefSeq" id="WP_149071490.1">
    <property type="nucleotide sequence ID" value="NZ_VTHL01000013.1"/>
</dbReference>
<accession>A0A5D6UX90</accession>
<gene>
    <name evidence="2" type="ORF">FY528_13210</name>
</gene>
<evidence type="ECO:0000313" key="2">
    <source>
        <dbReference type="EMBL" id="TYZ08401.1"/>
    </source>
</evidence>
<organism evidence="2 3">
    <name type="scientific">Hymenobacter lutimineralis</name>
    <dbReference type="NCBI Taxonomy" id="2606448"/>
    <lineage>
        <taxon>Bacteria</taxon>
        <taxon>Pseudomonadati</taxon>
        <taxon>Bacteroidota</taxon>
        <taxon>Cytophagia</taxon>
        <taxon>Cytophagales</taxon>
        <taxon>Hymenobacteraceae</taxon>
        <taxon>Hymenobacter</taxon>
    </lineage>
</organism>
<dbReference type="AlphaFoldDB" id="A0A5D6UX90"/>
<dbReference type="Proteomes" id="UP000322791">
    <property type="component" value="Unassembled WGS sequence"/>
</dbReference>
<keyword evidence="3" id="KW-1185">Reference proteome</keyword>
<sequence>MDAFIGEIRLMPYNFAPKYWAQCLGQLLPIQQNTALFSIIGNYYGGDGRITFALPNLAGATAIGAGSGAGLSDYSLGEMVGVSSLALQPQELPAHTHTVTGSILTVAETGTSNDPSVGYLALSASEEYGETVGNADMALNCVSGGPTSVAGGNAPHDNMMPYLTLNYCICLQGIFPQRP</sequence>
<proteinExistence type="predicted"/>
<dbReference type="InterPro" id="IPR037053">
    <property type="entry name" value="Phage_tail_collar_dom_sf"/>
</dbReference>
<reference evidence="2 3" key="1">
    <citation type="submission" date="2019-08" db="EMBL/GenBank/DDBJ databases">
        <authorList>
            <person name="Seo M.-J."/>
        </authorList>
    </citation>
    <scope>NUCLEOTIDE SEQUENCE [LARGE SCALE GENOMIC DNA]</scope>
    <source>
        <strain evidence="2 3">KIGAM108</strain>
    </source>
</reference>
<evidence type="ECO:0000259" key="1">
    <source>
        <dbReference type="Pfam" id="PF07484"/>
    </source>
</evidence>
<evidence type="ECO:0000313" key="3">
    <source>
        <dbReference type="Proteomes" id="UP000322791"/>
    </source>
</evidence>
<protein>
    <submittedName>
        <fullName evidence="2">Phage tail protein</fullName>
    </submittedName>
</protein>
<feature type="domain" description="Phage tail collar" evidence="1">
    <location>
        <begin position="6"/>
        <end position="61"/>
    </location>
</feature>
<dbReference type="InterPro" id="IPR011083">
    <property type="entry name" value="Phage_tail_collar_dom"/>
</dbReference>
<dbReference type="EMBL" id="VTHL01000013">
    <property type="protein sequence ID" value="TYZ08401.1"/>
    <property type="molecule type" value="Genomic_DNA"/>
</dbReference>
<comment type="caution">
    <text evidence="2">The sequence shown here is derived from an EMBL/GenBank/DDBJ whole genome shotgun (WGS) entry which is preliminary data.</text>
</comment>
<dbReference type="Gene3D" id="3.90.1340.10">
    <property type="entry name" value="Phage tail collar domain"/>
    <property type="match status" value="1"/>
</dbReference>
<dbReference type="Pfam" id="PF07484">
    <property type="entry name" value="Collar"/>
    <property type="match status" value="1"/>
</dbReference>